<comment type="similarity">
    <text evidence="2">Belongs to the cytochrome P450 family.</text>
</comment>
<dbReference type="Gene3D" id="1.10.630.10">
    <property type="entry name" value="Cytochrome P450"/>
    <property type="match status" value="1"/>
</dbReference>
<evidence type="ECO:0000256" key="6">
    <source>
        <dbReference type="SAM" id="Phobius"/>
    </source>
</evidence>
<gene>
    <name evidence="8" type="ORF">PRZ48_009262</name>
</gene>
<organism evidence="8 9">
    <name type="scientific">Zasmidium cellare</name>
    <name type="common">Wine cellar mold</name>
    <name type="synonym">Racodium cellare</name>
    <dbReference type="NCBI Taxonomy" id="395010"/>
    <lineage>
        <taxon>Eukaryota</taxon>
        <taxon>Fungi</taxon>
        <taxon>Dikarya</taxon>
        <taxon>Ascomycota</taxon>
        <taxon>Pezizomycotina</taxon>
        <taxon>Dothideomycetes</taxon>
        <taxon>Dothideomycetidae</taxon>
        <taxon>Mycosphaerellales</taxon>
        <taxon>Mycosphaerellaceae</taxon>
        <taxon>Zasmidium</taxon>
    </lineage>
</organism>
<dbReference type="Gene3D" id="3.40.50.1820">
    <property type="entry name" value="alpha/beta hydrolase"/>
    <property type="match status" value="2"/>
</dbReference>
<reference evidence="8 9" key="1">
    <citation type="journal article" date="2023" name="G3 (Bethesda)">
        <title>A chromosome-level genome assembly of Zasmidium syzygii isolated from banana leaves.</title>
        <authorList>
            <person name="van Westerhoven A.C."/>
            <person name="Mehrabi R."/>
            <person name="Talebi R."/>
            <person name="Steentjes M.B.F."/>
            <person name="Corcolon B."/>
            <person name="Chong P.A."/>
            <person name="Kema G.H.J."/>
            <person name="Seidl M.F."/>
        </authorList>
    </citation>
    <scope>NUCLEOTIDE SEQUENCE [LARGE SCALE GENOMIC DNA]</scope>
    <source>
        <strain evidence="8 9">P124</strain>
    </source>
</reference>
<evidence type="ECO:0000256" key="3">
    <source>
        <dbReference type="ARBA" id="ARBA00022617"/>
    </source>
</evidence>
<evidence type="ECO:0000256" key="5">
    <source>
        <dbReference type="ARBA" id="ARBA00023004"/>
    </source>
</evidence>
<name>A0ABR0EB90_ZASCE</name>
<keyword evidence="9" id="KW-1185">Reference proteome</keyword>
<keyword evidence="5" id="KW-0408">Iron</keyword>
<proteinExistence type="inferred from homology"/>
<dbReference type="InterPro" id="IPR050121">
    <property type="entry name" value="Cytochrome_P450_monoxygenase"/>
</dbReference>
<keyword evidence="4" id="KW-0479">Metal-binding</keyword>
<evidence type="ECO:0000259" key="7">
    <source>
        <dbReference type="Pfam" id="PF00135"/>
    </source>
</evidence>
<protein>
    <recommendedName>
        <fullName evidence="7">Carboxylesterase type B domain-containing protein</fullName>
    </recommendedName>
</protein>
<evidence type="ECO:0000313" key="8">
    <source>
        <dbReference type="EMBL" id="KAK4498752.1"/>
    </source>
</evidence>
<dbReference type="PRINTS" id="PR00385">
    <property type="entry name" value="P450"/>
</dbReference>
<dbReference type="CDD" id="cd11058">
    <property type="entry name" value="CYP60B-like"/>
    <property type="match status" value="1"/>
</dbReference>
<feature type="transmembrane region" description="Helical" evidence="6">
    <location>
        <begin position="309"/>
        <end position="330"/>
    </location>
</feature>
<dbReference type="InterPro" id="IPR029058">
    <property type="entry name" value="AB_hydrolase_fold"/>
</dbReference>
<feature type="domain" description="Carboxylesterase type B" evidence="7">
    <location>
        <begin position="756"/>
        <end position="1007"/>
    </location>
</feature>
<feature type="transmembrane region" description="Helical" evidence="6">
    <location>
        <begin position="15"/>
        <end position="35"/>
    </location>
</feature>
<dbReference type="PROSITE" id="PS00086">
    <property type="entry name" value="CYTOCHROME_P450"/>
    <property type="match status" value="1"/>
</dbReference>
<dbReference type="InterPro" id="IPR002018">
    <property type="entry name" value="CarbesteraseB"/>
</dbReference>
<dbReference type="SUPFAM" id="SSF53474">
    <property type="entry name" value="alpha/beta-Hydrolases"/>
    <property type="match status" value="1"/>
</dbReference>
<keyword evidence="6" id="KW-0812">Transmembrane</keyword>
<dbReference type="InterPro" id="IPR002401">
    <property type="entry name" value="Cyt_P450_E_grp-I"/>
</dbReference>
<feature type="domain" description="Carboxylesterase type B" evidence="7">
    <location>
        <begin position="546"/>
        <end position="712"/>
    </location>
</feature>
<dbReference type="Proteomes" id="UP001305779">
    <property type="component" value="Unassembled WGS sequence"/>
</dbReference>
<evidence type="ECO:0000256" key="2">
    <source>
        <dbReference type="ARBA" id="ARBA00010617"/>
    </source>
</evidence>
<dbReference type="Pfam" id="PF00067">
    <property type="entry name" value="p450"/>
    <property type="match status" value="1"/>
</dbReference>
<dbReference type="InterPro" id="IPR036396">
    <property type="entry name" value="Cyt_P450_sf"/>
</dbReference>
<comment type="caution">
    <text evidence="8">The sequence shown here is derived from an EMBL/GenBank/DDBJ whole genome shotgun (WGS) entry which is preliminary data.</text>
</comment>
<dbReference type="SUPFAM" id="SSF48264">
    <property type="entry name" value="Cytochrome P450"/>
    <property type="match status" value="1"/>
</dbReference>
<comment type="cofactor">
    <cofactor evidence="1">
        <name>heme</name>
        <dbReference type="ChEBI" id="CHEBI:30413"/>
    </cofactor>
</comment>
<sequence>MSNSFFLQLLPTTPGGIAFAIPLALAIYQVSAYLYNLFFHPLRKFPGPVTSAVSNLPLIAAGLRGDGVYWVVELHQKYGQVVRVAPNELSFSSNGVYRDIYGHKKAGLPTLEKDPRFYMSHAGERDIVNADFEDHARMRRIFAHAFSDRALKLQEPLFLKYVDKLLQRMHEATARDGDHKFDMVQMWNFTTFDIMGDLTFGEPLGMLDNSSYHPWVQAMISAFKFGVYLHSIRHLPFISNFPILEGLLLLCCIPEKLRGQMALHKDFSVQRVNRRLEKQDARPDIWGLVLEREGQNGLTKREMYSNANLFMIAGTETTATLLSGLTYYLATNPSKLQRLTNEIRSTFSAETEISIEHLQGLPYLNACLEEGLRMYPPVSNGLPRLTPSGAPTTIDGEQIPSGTKVYATNLAAQRNPNNYQDPYDFIPERWLPEDRQTSLYEGVKKPGFSPFSTGPRACLGKNMAYHEMRLILTKVLYNFDIELCEESQNWIQHKIYLMWEKPPLYCHSNTQPSVKMLRSLSLLAGLASLALALPTEVQEIHIRQSAPSATIKNGTVVGTTSGGIDSFSGIPFAQPPVGNLRLQKPQSLTQGFPGGSFDASKSAAACPQFAFQVDNLDLSNLPNSVVGDVIGELLQSPIAQVATNQKEDCLTITVQRPAGTTANSKLPVIFWIYGGGFEAGWSAMYDGSNFIKSSVNLGKPVVYVAVNYRNSLLKVPPTWGFVTNVLACNEYKRTSLPLEEIPARSPSGAKVPDPSQSLITQSSTLFRAAIMNSGSVIPATDVSSPKPQAIYDKVVASSPCAGNANTVSCLRGLDYATFLRAVSSVPGIFSYRSLDLSYLPRPDSGDNFFSESPELPLQAGRYAKVPTIIGDQEDEGTLFSLVQSNITTNDDLVNYIASYFPADPNSLANIRGLAAQYPDMVLAGQPSGSPFRTGGLNSIYPQFKRLAAILGDLTFTLTRRSYLNFLTNDGVPAWSYLSTFFYGTPILGTFHATDVIYSFFTPSNTTVPTRSFHTYYINLIYDFDPNSANLAGPVIQWPRWSNSTPSLLNFGSGSNSVILDNFRQGAYDYVQPKINELRV</sequence>
<keyword evidence="3" id="KW-0349">Heme</keyword>
<dbReference type="PANTHER" id="PTHR24305:SF210">
    <property type="entry name" value="CYTOCHROME P450 MONOOXYGENASE ASQL-RELATED"/>
    <property type="match status" value="1"/>
</dbReference>
<evidence type="ECO:0000256" key="1">
    <source>
        <dbReference type="ARBA" id="ARBA00001971"/>
    </source>
</evidence>
<dbReference type="PRINTS" id="PR00463">
    <property type="entry name" value="EP450I"/>
</dbReference>
<accession>A0ABR0EB90</accession>
<dbReference type="EMBL" id="JAXOVC010000007">
    <property type="protein sequence ID" value="KAK4498752.1"/>
    <property type="molecule type" value="Genomic_DNA"/>
</dbReference>
<dbReference type="Pfam" id="PF00135">
    <property type="entry name" value="COesterase"/>
    <property type="match status" value="2"/>
</dbReference>
<evidence type="ECO:0000313" key="9">
    <source>
        <dbReference type="Proteomes" id="UP001305779"/>
    </source>
</evidence>
<evidence type="ECO:0000256" key="4">
    <source>
        <dbReference type="ARBA" id="ARBA00022723"/>
    </source>
</evidence>
<keyword evidence="6" id="KW-0472">Membrane</keyword>
<keyword evidence="6" id="KW-1133">Transmembrane helix</keyword>
<dbReference type="InterPro" id="IPR017972">
    <property type="entry name" value="Cyt_P450_CS"/>
</dbReference>
<dbReference type="PANTHER" id="PTHR24305">
    <property type="entry name" value="CYTOCHROME P450"/>
    <property type="match status" value="1"/>
</dbReference>
<dbReference type="InterPro" id="IPR001128">
    <property type="entry name" value="Cyt_P450"/>
</dbReference>